<dbReference type="UniPathway" id="UPA01057">
    <property type="reaction ID" value="UER00900"/>
</dbReference>
<dbReference type="GO" id="GO:0009234">
    <property type="term" value="P:menaquinone biosynthetic process"/>
    <property type="evidence" value="ECO:0007669"/>
    <property type="project" value="UniProtKB-UniRule"/>
</dbReference>
<dbReference type="EC" id="4.2.99.20" evidence="3"/>
<evidence type="ECO:0000259" key="4">
    <source>
        <dbReference type="Pfam" id="PF00561"/>
    </source>
</evidence>
<keyword evidence="2 3" id="KW-0456">Lyase</keyword>
<sequence>MMPRQKTKHCTFHYAVAGRHSDPPLLVLHGFLGSSEDFAMVLPTLSTRFYCIVPDLPGHGQTTTQAESGYEFEAIAQSLIHLLDALGISQSALLGYSMGGRLALYLVCHFPERFTYGVLESASAGLKTAQERQARIEKDRAIARDLQTRPFTDFLAQWYRNPLFASLQNHPEAYAAMLARRQQNQPAALAKVLQGCSTGRMRSLWDALPDIKVPLLLLVGQLDDKFVALNQEMLATRERSPLTRVKAIDLKVIENCGHNLHLEAPDRYVCKIIQWCSV</sequence>
<accession>A0A0P7ZRA0</accession>
<feature type="domain" description="AB hydrolase-1" evidence="4">
    <location>
        <begin position="23"/>
        <end position="265"/>
    </location>
</feature>
<dbReference type="PANTHER" id="PTHR42916:SF1">
    <property type="entry name" value="PROTEIN PHYLLO, CHLOROPLASTIC"/>
    <property type="match status" value="1"/>
</dbReference>
<dbReference type="InterPro" id="IPR022485">
    <property type="entry name" value="SHCHC_synthase_MenH"/>
</dbReference>
<comment type="subunit">
    <text evidence="3">Monomer.</text>
</comment>
<dbReference type="HAMAP" id="MF_01660">
    <property type="entry name" value="MenH"/>
    <property type="match status" value="1"/>
</dbReference>
<dbReference type="STRING" id="1666911.HLUCCA11_01165"/>
<comment type="pathway">
    <text evidence="3">Quinol/quinone metabolism; 1,4-dihydroxy-2-naphthoate biosynthesis; 1,4-dihydroxy-2-naphthoate from chorismate: step 3/7.</text>
</comment>
<protein>
    <recommendedName>
        <fullName evidence="3">Putative 2-succinyl-6-hydroxy-2,4-cyclohexadiene-1-carboxylate synthase</fullName>
        <shortName evidence="3">SHCHC synthase</shortName>
        <ecNumber evidence="3">4.2.99.20</ecNumber>
    </recommendedName>
</protein>
<dbReference type="GO" id="GO:0070205">
    <property type="term" value="F:2-succinyl-6-hydroxy-2,4-cyclohexadiene-1-carboxylate synthase activity"/>
    <property type="evidence" value="ECO:0007669"/>
    <property type="project" value="UniProtKB-UniRule"/>
</dbReference>
<comment type="function">
    <text evidence="3">Catalyzes a proton abstraction reaction that results in 2,5-elimination of pyruvate from 2-succinyl-5-enolpyruvyl-6-hydroxy-3-cyclohexene-1-carboxylate (SEPHCHC) and the formation of 2-succinyl-6-hydroxy-2,4-cyclohexadiene-1-carboxylate (SHCHC).</text>
</comment>
<dbReference type="NCBIfam" id="TIGR03695">
    <property type="entry name" value="menH_SHCHC"/>
    <property type="match status" value="1"/>
</dbReference>
<gene>
    <name evidence="3 5" type="primary">menH</name>
    <name evidence="5" type="ORF">HLUCCA11_01165</name>
</gene>
<dbReference type="Proteomes" id="UP000050465">
    <property type="component" value="Unassembled WGS sequence"/>
</dbReference>
<name>A0A0P7ZRA0_9CYAN</name>
<evidence type="ECO:0000256" key="1">
    <source>
        <dbReference type="ARBA" id="ARBA00022428"/>
    </source>
</evidence>
<dbReference type="AlphaFoldDB" id="A0A0P7ZRA0"/>
<dbReference type="GO" id="GO:0042372">
    <property type="term" value="P:phylloquinone biosynthetic process"/>
    <property type="evidence" value="ECO:0007669"/>
    <property type="project" value="UniProtKB-UniRule"/>
</dbReference>
<comment type="caution">
    <text evidence="5">The sequence shown here is derived from an EMBL/GenBank/DDBJ whole genome shotgun (WGS) entry which is preliminary data.</text>
</comment>
<dbReference type="UniPathway" id="UPA00995"/>
<comment type="similarity">
    <text evidence="3">Belongs to the AB hydrolase superfamily. MenH family.</text>
</comment>
<dbReference type="PANTHER" id="PTHR42916">
    <property type="entry name" value="2-SUCCINYL-5-ENOLPYRUVYL-6-HYDROXY-3-CYCLOHEXENE-1-CARBOXYLATE SYNTHASE"/>
    <property type="match status" value="1"/>
</dbReference>
<keyword evidence="1" id="KW-0474">Menaquinone biosynthesis</keyword>
<dbReference type="Pfam" id="PF00561">
    <property type="entry name" value="Abhydrolase_1"/>
    <property type="match status" value="1"/>
</dbReference>
<dbReference type="Gene3D" id="3.40.50.1820">
    <property type="entry name" value="alpha/beta hydrolase"/>
    <property type="match status" value="1"/>
</dbReference>
<organism evidence="5 6">
    <name type="scientific">Phormidesmis priestleyi Ana</name>
    <dbReference type="NCBI Taxonomy" id="1666911"/>
    <lineage>
        <taxon>Bacteria</taxon>
        <taxon>Bacillati</taxon>
        <taxon>Cyanobacteriota</taxon>
        <taxon>Cyanophyceae</taxon>
        <taxon>Leptolyngbyales</taxon>
        <taxon>Leptolyngbyaceae</taxon>
        <taxon>Phormidesmis</taxon>
    </lineage>
</organism>
<dbReference type="PATRIC" id="fig|1666911.3.peg.2625"/>
<comment type="pathway">
    <text evidence="3">Cofactor biosynthesis; phylloquinone biosynthesis.</text>
</comment>
<dbReference type="InterPro" id="IPR000073">
    <property type="entry name" value="AB_hydrolase_1"/>
</dbReference>
<evidence type="ECO:0000313" key="6">
    <source>
        <dbReference type="Proteomes" id="UP000050465"/>
    </source>
</evidence>
<comment type="catalytic activity">
    <reaction evidence="3">
        <text>5-enolpyruvoyl-6-hydroxy-2-succinyl-cyclohex-3-ene-1-carboxylate = (1R,6R)-6-hydroxy-2-succinyl-cyclohexa-2,4-diene-1-carboxylate + pyruvate</text>
        <dbReference type="Rhea" id="RHEA:25597"/>
        <dbReference type="ChEBI" id="CHEBI:15361"/>
        <dbReference type="ChEBI" id="CHEBI:58689"/>
        <dbReference type="ChEBI" id="CHEBI:58818"/>
        <dbReference type="EC" id="4.2.99.20"/>
    </reaction>
</comment>
<proteinExistence type="inferred from homology"/>
<dbReference type="SUPFAM" id="SSF53474">
    <property type="entry name" value="alpha/beta-Hydrolases"/>
    <property type="match status" value="1"/>
</dbReference>
<dbReference type="InterPro" id="IPR029058">
    <property type="entry name" value="AB_hydrolase_fold"/>
</dbReference>
<evidence type="ECO:0000256" key="3">
    <source>
        <dbReference type="HAMAP-Rule" id="MF_01660"/>
    </source>
</evidence>
<evidence type="ECO:0000313" key="5">
    <source>
        <dbReference type="EMBL" id="KPQ37692.1"/>
    </source>
</evidence>
<dbReference type="EMBL" id="LJZR01000001">
    <property type="protein sequence ID" value="KPQ37692.1"/>
    <property type="molecule type" value="Genomic_DNA"/>
</dbReference>
<reference evidence="5 6" key="1">
    <citation type="submission" date="2015-09" db="EMBL/GenBank/DDBJ databases">
        <title>Identification and resolution of microdiversity through metagenomic sequencing of parallel consortia.</title>
        <authorList>
            <person name="Nelson W.C."/>
            <person name="Romine M.F."/>
            <person name="Lindemann S.R."/>
        </authorList>
    </citation>
    <scope>NUCLEOTIDE SEQUENCE [LARGE SCALE GENOMIC DNA]</scope>
    <source>
        <strain evidence="5">Ana</strain>
    </source>
</reference>
<dbReference type="PRINTS" id="PR00111">
    <property type="entry name" value="ABHYDROLASE"/>
</dbReference>
<evidence type="ECO:0000256" key="2">
    <source>
        <dbReference type="ARBA" id="ARBA00023239"/>
    </source>
</evidence>